<evidence type="ECO:0000259" key="6">
    <source>
        <dbReference type="Pfam" id="PF02782"/>
    </source>
</evidence>
<dbReference type="PANTHER" id="PTHR43095">
    <property type="entry name" value="SUGAR KINASE"/>
    <property type="match status" value="1"/>
</dbReference>
<evidence type="ECO:0000259" key="5">
    <source>
        <dbReference type="Pfam" id="PF00370"/>
    </source>
</evidence>
<reference evidence="7 8" key="1">
    <citation type="journal article" date="2018" name="Genome Announc.">
        <title>Draft Genome Sequence of Lactobacillus paracasei DUP 13076, Which Exhibits Potent Antipathogenic Effects against Salmonella enterica Serovars Enteritidis, Typhimurium, and Heidelberg.</title>
        <authorList>
            <person name="Muyyarikkandy M.S."/>
            <person name="Alqahtani F.H."/>
            <person name="Mandoiu I."/>
            <person name="Amalaradjou M.A."/>
        </authorList>
    </citation>
    <scope>NUCLEOTIDE SEQUENCE [LARGE SCALE GENOMIC DNA]</scope>
    <source>
        <strain evidence="7 8">DUP 13076</strain>
    </source>
</reference>
<feature type="domain" description="Carbohydrate kinase FGGY C-terminal" evidence="6">
    <location>
        <begin position="257"/>
        <end position="440"/>
    </location>
</feature>
<dbReference type="InterPro" id="IPR000577">
    <property type="entry name" value="Carb_kinase_FGGY"/>
</dbReference>
<dbReference type="Pfam" id="PF00370">
    <property type="entry name" value="FGGY_N"/>
    <property type="match status" value="1"/>
</dbReference>
<dbReference type="InterPro" id="IPR018484">
    <property type="entry name" value="FGGY_N"/>
</dbReference>
<dbReference type="PIRSF" id="PIRSF000538">
    <property type="entry name" value="GlpK"/>
    <property type="match status" value="1"/>
</dbReference>
<evidence type="ECO:0000256" key="3">
    <source>
        <dbReference type="ARBA" id="ARBA00022777"/>
    </source>
</evidence>
<dbReference type="EMBL" id="PKQJ01000018">
    <property type="protein sequence ID" value="PLC45418.1"/>
    <property type="molecule type" value="Genomic_DNA"/>
</dbReference>
<keyword evidence="3 4" id="KW-0418">Kinase</keyword>
<dbReference type="InterPro" id="IPR018485">
    <property type="entry name" value="FGGY_C"/>
</dbReference>
<name>A0AB36X8V3_LACPA</name>
<sequence>MDKQYIGIDLGTSSIKMGLFNPDISSQAFYQQAYQYETLANGAKEIDPNVWFEIVVKGLQQLVKRAGSADSIVGIGITGQMHTTVFLDQRGQMVRPAILWNDTRTKLFITELKSRLTVIEESENAKIVSTGSPLANLVWLKREEPSHFKLLRHFLMPVDYIVYRLTGHYSTDYCDASTSSLFDFTQDKWATQICREFGIDEKLLPTIHASSDVIGKIRPSLAERLGLKADVKVVAGTGDNAATALANQTNQEQQPLISLGTSGVVVVPNQGHQLKPVGKNIIFKVTSEDDSVLTQGTVQTGAVLNAWWLQDIVNAKDAQLEQAAIPPTLLGQNRVLFFPHLNGEKTLYADPNLRGAFVGLSLESTRENMYLAVLEGLAFGCRQLYEQMGNQTAAEFIRVVGGGAKSNLWLTIFANVFGLPLRKRAVQREAIEGATMLAIIGDGEVVPDRSGDDEVILPEPTLKRAYDEQYQRYLKLAFVLTNAELKIGGGQS</sequence>
<dbReference type="KEGG" id="lce:LC2W_2939"/>
<dbReference type="RefSeq" id="WP_012492120.1">
    <property type="nucleotide sequence ID" value="NC_010999.1"/>
</dbReference>
<dbReference type="Pfam" id="PF02782">
    <property type="entry name" value="FGGY_C"/>
    <property type="match status" value="1"/>
</dbReference>
<keyword evidence="2 4" id="KW-0808">Transferase</keyword>
<accession>A0AB36X8V3</accession>
<dbReference type="Gene3D" id="3.30.420.40">
    <property type="match status" value="2"/>
</dbReference>
<dbReference type="AlphaFoldDB" id="A0AB36X8V3"/>
<comment type="caution">
    <text evidence="7">The sequence shown here is derived from an EMBL/GenBank/DDBJ whole genome shotgun (WGS) entry which is preliminary data.</text>
</comment>
<dbReference type="InterPro" id="IPR050406">
    <property type="entry name" value="FGGY_Carb_Kinase"/>
</dbReference>
<dbReference type="Proteomes" id="UP000234512">
    <property type="component" value="Unassembled WGS sequence"/>
</dbReference>
<gene>
    <name evidence="7" type="ORF">C0Q90_12675</name>
</gene>
<evidence type="ECO:0000256" key="1">
    <source>
        <dbReference type="ARBA" id="ARBA00009156"/>
    </source>
</evidence>
<protein>
    <submittedName>
        <fullName evidence="7">Xylulose kinase</fullName>
    </submittedName>
</protein>
<evidence type="ECO:0000313" key="7">
    <source>
        <dbReference type="EMBL" id="PLC45418.1"/>
    </source>
</evidence>
<organism evidence="7 8">
    <name type="scientific">Lacticaseibacillus paracasei</name>
    <name type="common">Lactobacillus paracasei</name>
    <dbReference type="NCBI Taxonomy" id="1597"/>
    <lineage>
        <taxon>Bacteria</taxon>
        <taxon>Bacillati</taxon>
        <taxon>Bacillota</taxon>
        <taxon>Bacilli</taxon>
        <taxon>Lactobacillales</taxon>
        <taxon>Lactobacillaceae</taxon>
        <taxon>Lacticaseibacillus</taxon>
    </lineage>
</organism>
<dbReference type="InterPro" id="IPR043129">
    <property type="entry name" value="ATPase_NBD"/>
</dbReference>
<evidence type="ECO:0000256" key="2">
    <source>
        <dbReference type="ARBA" id="ARBA00022679"/>
    </source>
</evidence>
<dbReference type="GO" id="GO:0005975">
    <property type="term" value="P:carbohydrate metabolic process"/>
    <property type="evidence" value="ECO:0007669"/>
    <property type="project" value="InterPro"/>
</dbReference>
<dbReference type="GO" id="GO:0016301">
    <property type="term" value="F:kinase activity"/>
    <property type="evidence" value="ECO:0007669"/>
    <property type="project" value="UniProtKB-KW"/>
</dbReference>
<feature type="domain" description="Carbohydrate kinase FGGY N-terminal" evidence="5">
    <location>
        <begin position="5"/>
        <end position="245"/>
    </location>
</feature>
<evidence type="ECO:0000313" key="8">
    <source>
        <dbReference type="Proteomes" id="UP000234512"/>
    </source>
</evidence>
<dbReference type="CDD" id="cd07808">
    <property type="entry name" value="ASKHA_NBD_FGGY_EcXK-like"/>
    <property type="match status" value="1"/>
</dbReference>
<dbReference type="PROSITE" id="PS00445">
    <property type="entry name" value="FGGY_KINASES_2"/>
    <property type="match status" value="1"/>
</dbReference>
<dbReference type="GO" id="GO:0016773">
    <property type="term" value="F:phosphotransferase activity, alcohol group as acceptor"/>
    <property type="evidence" value="ECO:0007669"/>
    <property type="project" value="InterPro"/>
</dbReference>
<comment type="similarity">
    <text evidence="1 4">Belongs to the FGGY kinase family.</text>
</comment>
<dbReference type="SUPFAM" id="SSF53067">
    <property type="entry name" value="Actin-like ATPase domain"/>
    <property type="match status" value="2"/>
</dbReference>
<dbReference type="InterPro" id="IPR018483">
    <property type="entry name" value="Carb_kinase_FGGY_CS"/>
</dbReference>
<evidence type="ECO:0000256" key="4">
    <source>
        <dbReference type="RuleBase" id="RU003733"/>
    </source>
</evidence>
<proteinExistence type="inferred from homology"/>